<evidence type="ECO:0000313" key="2">
    <source>
        <dbReference type="EMBL" id="KAG8238792.1"/>
    </source>
</evidence>
<sequence>MVNVGHLLLFKLLFLYCQSQPHSPELKLKNECYMSTVGSNVTTFSRYKTCPKIGDPIELSFKKGNIKGSRIAEFLLDHPLCYQPSYKIELLYVEVRDGNKNCSETSSKNPHSERKFSILTCDGNCTDVCGKYGKVQFFNVVPGCYKAKVLQFRTPNLFKNRETNWIYMGDNDSKTWNVDIDIKDIVHR</sequence>
<dbReference type="EMBL" id="KZ309436">
    <property type="protein sequence ID" value="KAG8238792.1"/>
    <property type="molecule type" value="Genomic_DNA"/>
</dbReference>
<reference evidence="2" key="1">
    <citation type="submission" date="2013-04" db="EMBL/GenBank/DDBJ databases">
        <authorList>
            <person name="Qu J."/>
            <person name="Murali S.C."/>
            <person name="Bandaranaike D."/>
            <person name="Bellair M."/>
            <person name="Blankenburg K."/>
            <person name="Chao H."/>
            <person name="Dinh H."/>
            <person name="Doddapaneni H."/>
            <person name="Downs B."/>
            <person name="Dugan-Rocha S."/>
            <person name="Elkadiri S."/>
            <person name="Gnanaolivu R.D."/>
            <person name="Hernandez B."/>
            <person name="Javaid M."/>
            <person name="Jayaseelan J.C."/>
            <person name="Lee S."/>
            <person name="Li M."/>
            <person name="Ming W."/>
            <person name="Munidasa M."/>
            <person name="Muniz J."/>
            <person name="Nguyen L."/>
            <person name="Ongeri F."/>
            <person name="Osuji N."/>
            <person name="Pu L.-L."/>
            <person name="Puazo M."/>
            <person name="Qu C."/>
            <person name="Quiroz J."/>
            <person name="Raj R."/>
            <person name="Weissenberger G."/>
            <person name="Xin Y."/>
            <person name="Zou X."/>
            <person name="Han Y."/>
            <person name="Richards S."/>
            <person name="Worley K."/>
            <person name="Muzny D."/>
            <person name="Gibbs R."/>
        </authorList>
    </citation>
    <scope>NUCLEOTIDE SEQUENCE</scope>
    <source>
        <strain evidence="2">Sampled in the wild</strain>
    </source>
</reference>
<evidence type="ECO:0000256" key="1">
    <source>
        <dbReference type="SAM" id="SignalP"/>
    </source>
</evidence>
<dbReference type="AlphaFoldDB" id="A0A8K0PA61"/>
<keyword evidence="3" id="KW-1185">Reference proteome</keyword>
<reference evidence="2" key="2">
    <citation type="submission" date="2017-10" db="EMBL/GenBank/DDBJ databases">
        <title>Ladona fulva Genome sequencing and assembly.</title>
        <authorList>
            <person name="Murali S."/>
            <person name="Richards S."/>
            <person name="Bandaranaike D."/>
            <person name="Bellair M."/>
            <person name="Blankenburg K."/>
            <person name="Chao H."/>
            <person name="Dinh H."/>
            <person name="Doddapaneni H."/>
            <person name="Dugan-Rocha S."/>
            <person name="Elkadiri S."/>
            <person name="Gnanaolivu R."/>
            <person name="Hernandez B."/>
            <person name="Skinner E."/>
            <person name="Javaid M."/>
            <person name="Lee S."/>
            <person name="Li M."/>
            <person name="Ming W."/>
            <person name="Munidasa M."/>
            <person name="Muniz J."/>
            <person name="Nguyen L."/>
            <person name="Hughes D."/>
            <person name="Osuji N."/>
            <person name="Pu L.-L."/>
            <person name="Puazo M."/>
            <person name="Qu C."/>
            <person name="Quiroz J."/>
            <person name="Raj R."/>
            <person name="Weissenberger G."/>
            <person name="Xin Y."/>
            <person name="Zou X."/>
            <person name="Han Y."/>
            <person name="Worley K."/>
            <person name="Muzny D."/>
            <person name="Gibbs R."/>
        </authorList>
    </citation>
    <scope>NUCLEOTIDE SEQUENCE</scope>
    <source>
        <strain evidence="2">Sampled in the wild</strain>
    </source>
</reference>
<comment type="caution">
    <text evidence="2">The sequence shown here is derived from an EMBL/GenBank/DDBJ whole genome shotgun (WGS) entry which is preliminary data.</text>
</comment>
<organism evidence="2 3">
    <name type="scientific">Ladona fulva</name>
    <name type="common">Scarce chaser dragonfly</name>
    <name type="synonym">Libellula fulva</name>
    <dbReference type="NCBI Taxonomy" id="123851"/>
    <lineage>
        <taxon>Eukaryota</taxon>
        <taxon>Metazoa</taxon>
        <taxon>Ecdysozoa</taxon>
        <taxon>Arthropoda</taxon>
        <taxon>Hexapoda</taxon>
        <taxon>Insecta</taxon>
        <taxon>Pterygota</taxon>
        <taxon>Palaeoptera</taxon>
        <taxon>Odonata</taxon>
        <taxon>Epiprocta</taxon>
        <taxon>Anisoptera</taxon>
        <taxon>Libelluloidea</taxon>
        <taxon>Libellulidae</taxon>
        <taxon>Ladona</taxon>
    </lineage>
</organism>
<dbReference type="Proteomes" id="UP000792457">
    <property type="component" value="Unassembled WGS sequence"/>
</dbReference>
<evidence type="ECO:0000313" key="3">
    <source>
        <dbReference type="Proteomes" id="UP000792457"/>
    </source>
</evidence>
<proteinExistence type="predicted"/>
<protein>
    <submittedName>
        <fullName evidence="2">Uncharacterized protein</fullName>
    </submittedName>
</protein>
<feature type="signal peptide" evidence="1">
    <location>
        <begin position="1"/>
        <end position="19"/>
    </location>
</feature>
<feature type="chain" id="PRO_5035436850" evidence="1">
    <location>
        <begin position="20"/>
        <end position="188"/>
    </location>
</feature>
<accession>A0A8K0PA61</accession>
<keyword evidence="1" id="KW-0732">Signal</keyword>
<gene>
    <name evidence="2" type="ORF">J437_LFUL018590</name>
</gene>
<name>A0A8K0PA61_LADFU</name>